<dbReference type="Gene3D" id="3.30.420.10">
    <property type="entry name" value="Ribonuclease H-like superfamily/Ribonuclease H"/>
    <property type="match status" value="1"/>
</dbReference>
<dbReference type="GO" id="GO:0003676">
    <property type="term" value="F:nucleic acid binding"/>
    <property type="evidence" value="ECO:0007669"/>
    <property type="project" value="InterPro"/>
</dbReference>
<evidence type="ECO:0000259" key="2">
    <source>
        <dbReference type="PROSITE" id="PS50994"/>
    </source>
</evidence>
<dbReference type="PROSITE" id="PS50994">
    <property type="entry name" value="INTEGRASE"/>
    <property type="match status" value="1"/>
</dbReference>
<dbReference type="InterPro" id="IPR025724">
    <property type="entry name" value="GAG-pre-integrase_dom"/>
</dbReference>
<dbReference type="GO" id="GO:0015074">
    <property type="term" value="P:DNA integration"/>
    <property type="evidence" value="ECO:0007669"/>
    <property type="project" value="InterPro"/>
</dbReference>
<comment type="caution">
    <text evidence="3">The sequence shown here is derived from an EMBL/GenBank/DDBJ whole genome shotgun (WGS) entry which is preliminary data.</text>
</comment>
<dbReference type="Pfam" id="PF00665">
    <property type="entry name" value="rve"/>
    <property type="match status" value="1"/>
</dbReference>
<evidence type="ECO:0000313" key="4">
    <source>
        <dbReference type="Proteomes" id="UP001371456"/>
    </source>
</evidence>
<dbReference type="InterPro" id="IPR001584">
    <property type="entry name" value="Integrase_cat-core"/>
</dbReference>
<name>A0AAN8TC06_SOLBU</name>
<dbReference type="Proteomes" id="UP001371456">
    <property type="component" value="Unassembled WGS sequence"/>
</dbReference>
<dbReference type="InterPro" id="IPR012337">
    <property type="entry name" value="RNaseH-like_sf"/>
</dbReference>
<accession>A0AAN8TC06</accession>
<dbReference type="EMBL" id="JBANQN010000008">
    <property type="protein sequence ID" value="KAK6781838.1"/>
    <property type="molecule type" value="Genomic_DNA"/>
</dbReference>
<feature type="compositionally biased region" description="Polar residues" evidence="1">
    <location>
        <begin position="381"/>
        <end position="395"/>
    </location>
</feature>
<dbReference type="Pfam" id="PF25597">
    <property type="entry name" value="SH3_retrovirus"/>
    <property type="match status" value="1"/>
</dbReference>
<keyword evidence="4" id="KW-1185">Reference proteome</keyword>
<dbReference type="InterPro" id="IPR057670">
    <property type="entry name" value="SH3_retrovirus"/>
</dbReference>
<dbReference type="InterPro" id="IPR039537">
    <property type="entry name" value="Retrotran_Ty1/copia-like"/>
</dbReference>
<organism evidence="3 4">
    <name type="scientific">Solanum bulbocastanum</name>
    <name type="common">Wild potato</name>
    <dbReference type="NCBI Taxonomy" id="147425"/>
    <lineage>
        <taxon>Eukaryota</taxon>
        <taxon>Viridiplantae</taxon>
        <taxon>Streptophyta</taxon>
        <taxon>Embryophyta</taxon>
        <taxon>Tracheophyta</taxon>
        <taxon>Spermatophyta</taxon>
        <taxon>Magnoliopsida</taxon>
        <taxon>eudicotyledons</taxon>
        <taxon>Gunneridae</taxon>
        <taxon>Pentapetalae</taxon>
        <taxon>asterids</taxon>
        <taxon>lamiids</taxon>
        <taxon>Solanales</taxon>
        <taxon>Solanaceae</taxon>
        <taxon>Solanoideae</taxon>
        <taxon>Solaneae</taxon>
        <taxon>Solanum</taxon>
    </lineage>
</organism>
<protein>
    <recommendedName>
        <fullName evidence="2">Integrase catalytic domain-containing protein</fullName>
    </recommendedName>
</protein>
<sequence length="444" mass="50265">MIQDRKTKQVLARGKYENGLYVLHNEHQALAAITNSSLKASYELWHSRLGHVAFDTVLLLRKLGCLSVTSILPKPVIFSSCQLSKGYRLTFDLNTTRSLHPLDLIHCDLWGPTPITSTANYRYYVAFVDDYSRFTWFYPLQTKSGFASVLSVFMKFVQTQFSQKIKVFQSDGGTEFVNHTVYRLFEDNGTLHRLSCPYTPQQNSRVAMLFNANVPTSYWVDVFSSAVYIINRLPTKVLNNKSPFELLFFERPNYHNFKVYGCQVFPYLRDYADHKLSSRSLPCIFIGYSSQYKGYRCLDPATSRIYVTRHARFDEHSLPFSRTTSSKDLNSLQLATFLESLSMPQESSTVTDPSPSSASLHLPSSCPPCCDAYHSDISTPYQPLHTNPSTVSPLNEQPVHVPPLPGLVDVPSQQSVASSQQSSSDVLSNSLAQNQCPLHQFTPW</sequence>
<feature type="compositionally biased region" description="Low complexity" evidence="1">
    <location>
        <begin position="412"/>
        <end position="428"/>
    </location>
</feature>
<dbReference type="SUPFAM" id="SSF53098">
    <property type="entry name" value="Ribonuclease H-like"/>
    <property type="match status" value="1"/>
</dbReference>
<dbReference type="Pfam" id="PF13976">
    <property type="entry name" value="gag_pre-integrs"/>
    <property type="match status" value="1"/>
</dbReference>
<gene>
    <name evidence="3" type="ORF">RDI58_019634</name>
</gene>
<feature type="domain" description="Integrase catalytic" evidence="2">
    <location>
        <begin position="97"/>
        <end position="209"/>
    </location>
</feature>
<dbReference type="PANTHER" id="PTHR42648:SF26">
    <property type="entry name" value="INTEGRASE CATALYTIC DOMAIN-CONTAINING PROTEIN"/>
    <property type="match status" value="1"/>
</dbReference>
<dbReference type="InterPro" id="IPR036397">
    <property type="entry name" value="RNaseH_sf"/>
</dbReference>
<dbReference type="PANTHER" id="PTHR42648">
    <property type="entry name" value="TRANSPOSASE, PUTATIVE-RELATED"/>
    <property type="match status" value="1"/>
</dbReference>
<evidence type="ECO:0000313" key="3">
    <source>
        <dbReference type="EMBL" id="KAK6781838.1"/>
    </source>
</evidence>
<proteinExistence type="predicted"/>
<feature type="region of interest" description="Disordered" evidence="1">
    <location>
        <begin position="381"/>
        <end position="428"/>
    </location>
</feature>
<dbReference type="AlphaFoldDB" id="A0AAN8TC06"/>
<evidence type="ECO:0000256" key="1">
    <source>
        <dbReference type="SAM" id="MobiDB-lite"/>
    </source>
</evidence>
<reference evidence="3 4" key="1">
    <citation type="submission" date="2024-02" db="EMBL/GenBank/DDBJ databases">
        <title>de novo genome assembly of Solanum bulbocastanum strain 11H21.</title>
        <authorList>
            <person name="Hosaka A.J."/>
        </authorList>
    </citation>
    <scope>NUCLEOTIDE SEQUENCE [LARGE SCALE GENOMIC DNA]</scope>
    <source>
        <tissue evidence="3">Young leaves</tissue>
    </source>
</reference>